<protein>
    <submittedName>
        <fullName evidence="2">Zinc-finger domain-containing protein</fullName>
    </submittedName>
</protein>
<sequence>MMSLVENTQKEIEVTAHDVPLHCPMPNMLKWNSHPRVFLDIAKTGKAQCPYCGTHYKLKEGEVIKGH</sequence>
<keyword evidence="3" id="KW-1185">Reference proteome</keyword>
<feature type="domain" description="Zinc finger CHCC-type" evidence="1">
    <location>
        <begin position="33"/>
        <end position="56"/>
    </location>
</feature>
<dbReference type="InterPro" id="IPR019401">
    <property type="entry name" value="Znf_CHCC"/>
</dbReference>
<dbReference type="Gene3D" id="2.60.260.40">
    <property type="entry name" value="q5lls5 like domains"/>
    <property type="match status" value="1"/>
</dbReference>
<dbReference type="RefSeq" id="WP_180307758.1">
    <property type="nucleotide sequence ID" value="NZ_CP058952.1"/>
</dbReference>
<dbReference type="Pfam" id="PF10276">
    <property type="entry name" value="zf-CHCC"/>
    <property type="match status" value="1"/>
</dbReference>
<accession>A0A7D5V8E8</accession>
<dbReference type="KEGG" id="cfon:HZU75_03210"/>
<name>A0A7D5V8E8_9NEIS</name>
<evidence type="ECO:0000313" key="3">
    <source>
        <dbReference type="Proteomes" id="UP000510822"/>
    </source>
</evidence>
<proteinExistence type="predicted"/>
<gene>
    <name evidence="2" type="ORF">HZU75_03210</name>
</gene>
<dbReference type="EMBL" id="CP058952">
    <property type="protein sequence ID" value="QLI80618.1"/>
    <property type="molecule type" value="Genomic_DNA"/>
</dbReference>
<evidence type="ECO:0000259" key="1">
    <source>
        <dbReference type="Pfam" id="PF10276"/>
    </source>
</evidence>
<reference evidence="2 3" key="1">
    <citation type="journal article" date="2016" name="Int. J. Syst. Evol. Microbiol.">
        <title>Chitinibacter fontanus sp. nov., isolated from a spring.</title>
        <authorList>
            <person name="Sheu S.Y."/>
            <person name="Li Y.S."/>
            <person name="Young C.C."/>
            <person name="Chen W.M."/>
        </authorList>
    </citation>
    <scope>NUCLEOTIDE SEQUENCE [LARGE SCALE GENOMIC DNA]</scope>
    <source>
        <strain evidence="2 3">STM-7</strain>
    </source>
</reference>
<organism evidence="2 3">
    <name type="scientific">Chitinibacter fontanus</name>
    <dbReference type="NCBI Taxonomy" id="1737446"/>
    <lineage>
        <taxon>Bacteria</taxon>
        <taxon>Pseudomonadati</taxon>
        <taxon>Pseudomonadota</taxon>
        <taxon>Betaproteobacteria</taxon>
        <taxon>Neisseriales</taxon>
        <taxon>Chitinibacteraceae</taxon>
        <taxon>Chitinibacter</taxon>
    </lineage>
</organism>
<keyword evidence="2" id="KW-0862">Zinc</keyword>
<dbReference type="AlphaFoldDB" id="A0A7D5V8E8"/>
<keyword evidence="2" id="KW-0863">Zinc-finger</keyword>
<dbReference type="GO" id="GO:0008270">
    <property type="term" value="F:zinc ion binding"/>
    <property type="evidence" value="ECO:0007669"/>
    <property type="project" value="UniProtKB-KW"/>
</dbReference>
<dbReference type="Proteomes" id="UP000510822">
    <property type="component" value="Chromosome"/>
</dbReference>
<evidence type="ECO:0000313" key="2">
    <source>
        <dbReference type="EMBL" id="QLI80618.1"/>
    </source>
</evidence>
<keyword evidence="2" id="KW-0479">Metal-binding</keyword>